<evidence type="ECO:0000256" key="2">
    <source>
        <dbReference type="SAM" id="MobiDB-lite"/>
    </source>
</evidence>
<feature type="compositionally biased region" description="Acidic residues" evidence="2">
    <location>
        <begin position="255"/>
        <end position="271"/>
    </location>
</feature>
<dbReference type="InterPro" id="IPR014751">
    <property type="entry name" value="XRCC4-like_C"/>
</dbReference>
<name>A0ABR2VJX1_9PEZI</name>
<dbReference type="Gene3D" id="1.20.5.370">
    <property type="match status" value="1"/>
</dbReference>
<dbReference type="PANTHER" id="PTHR42067:SF1">
    <property type="entry name" value="MITOTIC APPARATUS PROTEIN P62"/>
    <property type="match status" value="1"/>
</dbReference>
<feature type="compositionally biased region" description="Basic residues" evidence="2">
    <location>
        <begin position="240"/>
        <end position="251"/>
    </location>
</feature>
<keyword evidence="1" id="KW-0175">Coiled coil</keyword>
<feature type="compositionally biased region" description="Basic and acidic residues" evidence="2">
    <location>
        <begin position="384"/>
        <end position="393"/>
    </location>
</feature>
<accession>A0ABR2VJX1</accession>
<dbReference type="EMBL" id="JARVKF010000001">
    <property type="protein sequence ID" value="KAK9426750.1"/>
    <property type="molecule type" value="Genomic_DNA"/>
</dbReference>
<feature type="compositionally biased region" description="Acidic residues" evidence="2">
    <location>
        <begin position="291"/>
        <end position="306"/>
    </location>
</feature>
<dbReference type="SUPFAM" id="SSF58022">
    <property type="entry name" value="XRCC4, C-terminal oligomerization domain"/>
    <property type="match status" value="1"/>
</dbReference>
<comment type="caution">
    <text evidence="3">The sequence shown here is derived from an EMBL/GenBank/DDBJ whole genome shotgun (WGS) entry which is preliminary data.</text>
</comment>
<evidence type="ECO:0000313" key="4">
    <source>
        <dbReference type="Proteomes" id="UP001408356"/>
    </source>
</evidence>
<protein>
    <submittedName>
        <fullName evidence="3">Uncharacterized protein</fullName>
    </submittedName>
</protein>
<feature type="coiled-coil region" evidence="1">
    <location>
        <begin position="155"/>
        <end position="192"/>
    </location>
</feature>
<dbReference type="Proteomes" id="UP001408356">
    <property type="component" value="Unassembled WGS sequence"/>
</dbReference>
<proteinExistence type="predicted"/>
<feature type="compositionally biased region" description="Polar residues" evidence="2">
    <location>
        <begin position="338"/>
        <end position="358"/>
    </location>
</feature>
<dbReference type="PANTHER" id="PTHR42067">
    <property type="entry name" value="YALI0C15378P"/>
    <property type="match status" value="1"/>
</dbReference>
<feature type="compositionally biased region" description="Low complexity" evidence="2">
    <location>
        <begin position="307"/>
        <end position="334"/>
    </location>
</feature>
<sequence length="401" mass="44406">MADRPVFRFPISGRKDEYFLVQVIPTQGTKTPLDLRLLGTESTAVYGAKLRHRRVQEWKDSPGHCTNEEWEQILIATFIEPTSADGKGIEIKIDIEDNVRSTATLTFRKNIEGITQRLGSITLEEPEAKVLPDGTTVIPDELQIFDWCVAAIGDREKVVNELAVTAARVEELEKATIELKAQLEDLLKAKEDDEHQLFAKFRDLLNEKKLKIRQQQRLIASADVDPVRLENVSASQNSVRKAKASRGGKRKASGEQEEDSDGFEQMDVDEQIDIKEESEGDPELDARQTTDEESEDATASEAEVNEEPQPIAQKKGKGQAKASAKGKAAAKPAATRGKNATSSSRNTRGTKGKNTTPPTEADIHEDDEPPPRRTLPFQSKRKGKTPEPAKAGETDSDDDEL</sequence>
<feature type="region of interest" description="Disordered" evidence="2">
    <location>
        <begin position="232"/>
        <end position="401"/>
    </location>
</feature>
<reference evidence="3 4" key="1">
    <citation type="journal article" date="2024" name="J. Plant Pathol.">
        <title>Sequence and assembly of the genome of Seiridium unicorne, isolate CBS 538.82, causal agent of cypress canker disease.</title>
        <authorList>
            <person name="Scali E."/>
            <person name="Rocca G.D."/>
            <person name="Danti R."/>
            <person name="Garbelotto M."/>
            <person name="Barberini S."/>
            <person name="Baroncelli R."/>
            <person name="Emiliani G."/>
        </authorList>
    </citation>
    <scope>NUCLEOTIDE SEQUENCE [LARGE SCALE GENOMIC DNA]</scope>
    <source>
        <strain evidence="3 4">BM-138-508</strain>
    </source>
</reference>
<keyword evidence="4" id="KW-1185">Reference proteome</keyword>
<evidence type="ECO:0000256" key="1">
    <source>
        <dbReference type="SAM" id="Coils"/>
    </source>
</evidence>
<gene>
    <name evidence="3" type="ORF">SUNI508_00277</name>
</gene>
<organism evidence="3 4">
    <name type="scientific">Seiridium unicorne</name>
    <dbReference type="NCBI Taxonomy" id="138068"/>
    <lineage>
        <taxon>Eukaryota</taxon>
        <taxon>Fungi</taxon>
        <taxon>Dikarya</taxon>
        <taxon>Ascomycota</taxon>
        <taxon>Pezizomycotina</taxon>
        <taxon>Sordariomycetes</taxon>
        <taxon>Xylariomycetidae</taxon>
        <taxon>Amphisphaeriales</taxon>
        <taxon>Sporocadaceae</taxon>
        <taxon>Seiridium</taxon>
    </lineage>
</organism>
<evidence type="ECO:0000313" key="3">
    <source>
        <dbReference type="EMBL" id="KAK9426750.1"/>
    </source>
</evidence>